<keyword evidence="2" id="KW-0808">Transferase</keyword>
<organism evidence="5 6">
    <name type="scientific">Candidatus Enterocloster faecavium</name>
    <dbReference type="NCBI Taxonomy" id="2838560"/>
    <lineage>
        <taxon>Bacteria</taxon>
        <taxon>Bacillati</taxon>
        <taxon>Bacillota</taxon>
        <taxon>Clostridia</taxon>
        <taxon>Lachnospirales</taxon>
        <taxon>Lachnospiraceae</taxon>
        <taxon>Enterocloster</taxon>
    </lineage>
</organism>
<dbReference type="GO" id="GO:0016301">
    <property type="term" value="F:kinase activity"/>
    <property type="evidence" value="ECO:0007669"/>
    <property type="project" value="UniProtKB-KW"/>
</dbReference>
<protein>
    <submittedName>
        <fullName evidence="5">Carbohydrate kinase</fullName>
    </submittedName>
</protein>
<dbReference type="PANTHER" id="PTHR43085">
    <property type="entry name" value="HEXOKINASE FAMILY MEMBER"/>
    <property type="match status" value="1"/>
</dbReference>
<comment type="similarity">
    <text evidence="1">Belongs to the carbohydrate kinase PfkB family.</text>
</comment>
<evidence type="ECO:0000256" key="1">
    <source>
        <dbReference type="ARBA" id="ARBA00010688"/>
    </source>
</evidence>
<dbReference type="InterPro" id="IPR002173">
    <property type="entry name" value="Carboh/pur_kinase_PfkB_CS"/>
</dbReference>
<evidence type="ECO:0000313" key="6">
    <source>
        <dbReference type="Proteomes" id="UP000886804"/>
    </source>
</evidence>
<dbReference type="PROSITE" id="PS00584">
    <property type="entry name" value="PFKB_KINASES_2"/>
    <property type="match status" value="1"/>
</dbReference>
<reference evidence="5" key="1">
    <citation type="journal article" date="2021" name="PeerJ">
        <title>Extensive microbial diversity within the chicken gut microbiome revealed by metagenomics and culture.</title>
        <authorList>
            <person name="Gilroy R."/>
            <person name="Ravi A."/>
            <person name="Getino M."/>
            <person name="Pursley I."/>
            <person name="Horton D.L."/>
            <person name="Alikhan N.F."/>
            <person name="Baker D."/>
            <person name="Gharbi K."/>
            <person name="Hall N."/>
            <person name="Watson M."/>
            <person name="Adriaenssens E.M."/>
            <person name="Foster-Nyarko E."/>
            <person name="Jarju S."/>
            <person name="Secka A."/>
            <person name="Antonio M."/>
            <person name="Oren A."/>
            <person name="Chaudhuri R.R."/>
            <person name="La Ragione R."/>
            <person name="Hildebrand F."/>
            <person name="Pallen M.J."/>
        </authorList>
    </citation>
    <scope>NUCLEOTIDE SEQUENCE</scope>
    <source>
        <strain evidence="5">CHK188-4685</strain>
    </source>
</reference>
<feature type="domain" description="Carbohydrate kinase PfkB" evidence="4">
    <location>
        <begin position="9"/>
        <end position="262"/>
    </location>
</feature>
<dbReference type="InterPro" id="IPR050306">
    <property type="entry name" value="PfkB_Carbo_kinase"/>
</dbReference>
<sequence length="274" mass="29918">MRLIAVGDNVTDCYVDAGVYFPGGNAVNVAVNCKKNGAERVEYIGIFGDDENAQWIRACLAEEGVGFSRSRRVYAPSAKPRVYLKDGDRVFGPGPRESCQHLFAIRIVPEDVALIQQFDVCHTSCYSNIEYELPALAAACKVSFDFSDKRGPEYLKRVCPYLTYAFFSGADLELEACRELLTEACRLGTKIAGVTRGKDGALFYDGTNFYSQGIKPANAVDTMGAGDSFIAGFLTRYEDTGKMEEALDYAAERAALTCGVRGGFGHPHPMEGQN</sequence>
<comment type="caution">
    <text evidence="5">The sequence shown here is derived from an EMBL/GenBank/DDBJ whole genome shotgun (WGS) entry which is preliminary data.</text>
</comment>
<evidence type="ECO:0000259" key="4">
    <source>
        <dbReference type="Pfam" id="PF00294"/>
    </source>
</evidence>
<dbReference type="PANTHER" id="PTHR43085:SF41">
    <property type="entry name" value="FRUCTOSELYSINE 6-KINASE"/>
    <property type="match status" value="1"/>
</dbReference>
<gene>
    <name evidence="5" type="ORF">H9716_01335</name>
</gene>
<dbReference type="AlphaFoldDB" id="A0A9D2L5X9"/>
<reference evidence="5" key="2">
    <citation type="submission" date="2021-04" db="EMBL/GenBank/DDBJ databases">
        <authorList>
            <person name="Gilroy R."/>
        </authorList>
    </citation>
    <scope>NUCLEOTIDE SEQUENCE</scope>
    <source>
        <strain evidence="5">CHK188-4685</strain>
    </source>
</reference>
<dbReference type="Proteomes" id="UP000886804">
    <property type="component" value="Unassembled WGS sequence"/>
</dbReference>
<evidence type="ECO:0000256" key="3">
    <source>
        <dbReference type="ARBA" id="ARBA00022777"/>
    </source>
</evidence>
<evidence type="ECO:0000313" key="5">
    <source>
        <dbReference type="EMBL" id="HJB06490.1"/>
    </source>
</evidence>
<accession>A0A9D2L5X9</accession>
<keyword evidence="3 5" id="KW-0418">Kinase</keyword>
<dbReference type="InterPro" id="IPR011611">
    <property type="entry name" value="PfkB_dom"/>
</dbReference>
<proteinExistence type="inferred from homology"/>
<dbReference type="Gene3D" id="3.40.1190.20">
    <property type="match status" value="1"/>
</dbReference>
<dbReference type="InterPro" id="IPR029056">
    <property type="entry name" value="Ribokinase-like"/>
</dbReference>
<name>A0A9D2L5X9_9FIRM</name>
<evidence type="ECO:0000256" key="2">
    <source>
        <dbReference type="ARBA" id="ARBA00022679"/>
    </source>
</evidence>
<dbReference type="SUPFAM" id="SSF53613">
    <property type="entry name" value="Ribokinase-like"/>
    <property type="match status" value="1"/>
</dbReference>
<dbReference type="EMBL" id="DWYS01000015">
    <property type="protein sequence ID" value="HJB06490.1"/>
    <property type="molecule type" value="Genomic_DNA"/>
</dbReference>
<dbReference type="Pfam" id="PF00294">
    <property type="entry name" value="PfkB"/>
    <property type="match status" value="1"/>
</dbReference>